<feature type="compositionally biased region" description="Low complexity" evidence="1">
    <location>
        <begin position="126"/>
        <end position="137"/>
    </location>
</feature>
<reference evidence="2 4" key="1">
    <citation type="journal article" date="2011" name="Nature">
        <title>The Medicago genome provides insight into the evolution of rhizobial symbioses.</title>
        <authorList>
            <person name="Young N.D."/>
            <person name="Debelle F."/>
            <person name="Oldroyd G.E."/>
            <person name="Geurts R."/>
            <person name="Cannon S.B."/>
            <person name="Udvardi M.K."/>
            <person name="Benedito V.A."/>
            <person name="Mayer K.F."/>
            <person name="Gouzy J."/>
            <person name="Schoof H."/>
            <person name="Van de Peer Y."/>
            <person name="Proost S."/>
            <person name="Cook D.R."/>
            <person name="Meyers B.C."/>
            <person name="Spannagl M."/>
            <person name="Cheung F."/>
            <person name="De Mita S."/>
            <person name="Krishnakumar V."/>
            <person name="Gundlach H."/>
            <person name="Zhou S."/>
            <person name="Mudge J."/>
            <person name="Bharti A.K."/>
            <person name="Murray J.D."/>
            <person name="Naoumkina M.A."/>
            <person name="Rosen B."/>
            <person name="Silverstein K.A."/>
            <person name="Tang H."/>
            <person name="Rombauts S."/>
            <person name="Zhao P.X."/>
            <person name="Zhou P."/>
            <person name="Barbe V."/>
            <person name="Bardou P."/>
            <person name="Bechner M."/>
            <person name="Bellec A."/>
            <person name="Berger A."/>
            <person name="Berges H."/>
            <person name="Bidwell S."/>
            <person name="Bisseling T."/>
            <person name="Choisne N."/>
            <person name="Couloux A."/>
            <person name="Denny R."/>
            <person name="Deshpande S."/>
            <person name="Dai X."/>
            <person name="Doyle J.J."/>
            <person name="Dudez A.M."/>
            <person name="Farmer A.D."/>
            <person name="Fouteau S."/>
            <person name="Franken C."/>
            <person name="Gibelin C."/>
            <person name="Gish J."/>
            <person name="Goldstein S."/>
            <person name="Gonzalez A.J."/>
            <person name="Green P.J."/>
            <person name="Hallab A."/>
            <person name="Hartog M."/>
            <person name="Hua A."/>
            <person name="Humphray S.J."/>
            <person name="Jeong D.H."/>
            <person name="Jing Y."/>
            <person name="Jocker A."/>
            <person name="Kenton S.M."/>
            <person name="Kim D.J."/>
            <person name="Klee K."/>
            <person name="Lai H."/>
            <person name="Lang C."/>
            <person name="Lin S."/>
            <person name="Macmil S.L."/>
            <person name="Magdelenat G."/>
            <person name="Matthews L."/>
            <person name="McCorrison J."/>
            <person name="Monaghan E.L."/>
            <person name="Mun J.H."/>
            <person name="Najar F.Z."/>
            <person name="Nicholson C."/>
            <person name="Noirot C."/>
            <person name="O'Bleness M."/>
            <person name="Paule C.R."/>
            <person name="Poulain J."/>
            <person name="Prion F."/>
            <person name="Qin B."/>
            <person name="Qu C."/>
            <person name="Retzel E.F."/>
            <person name="Riddle C."/>
            <person name="Sallet E."/>
            <person name="Samain S."/>
            <person name="Samson N."/>
            <person name="Sanders I."/>
            <person name="Saurat O."/>
            <person name="Scarpelli C."/>
            <person name="Schiex T."/>
            <person name="Segurens B."/>
            <person name="Severin A.J."/>
            <person name="Sherrier D.J."/>
            <person name="Shi R."/>
            <person name="Sims S."/>
            <person name="Singer S.R."/>
            <person name="Sinharoy S."/>
            <person name="Sterck L."/>
            <person name="Viollet A."/>
            <person name="Wang B.B."/>
            <person name="Wang K."/>
            <person name="Wang M."/>
            <person name="Wang X."/>
            <person name="Warfsmann J."/>
            <person name="Weissenbach J."/>
            <person name="White D.D."/>
            <person name="White J.D."/>
            <person name="Wiley G.B."/>
            <person name="Wincker P."/>
            <person name="Xing Y."/>
            <person name="Yang L."/>
            <person name="Yao Z."/>
            <person name="Ying F."/>
            <person name="Zhai J."/>
            <person name="Zhou L."/>
            <person name="Zuber A."/>
            <person name="Denarie J."/>
            <person name="Dixon R.A."/>
            <person name="May G.D."/>
            <person name="Schwartz D.C."/>
            <person name="Rogers J."/>
            <person name="Quetier F."/>
            <person name="Town C.D."/>
            <person name="Roe B.A."/>
        </authorList>
    </citation>
    <scope>NUCLEOTIDE SEQUENCE [LARGE SCALE GENOMIC DNA]</scope>
    <source>
        <strain evidence="2">A17</strain>
        <strain evidence="3 4">cv. Jemalong A17</strain>
    </source>
</reference>
<gene>
    <name evidence="2" type="ordered locus">MTR_5g039695</name>
</gene>
<accession>A0A072UFC3</accession>
<evidence type="ECO:0000313" key="3">
    <source>
        <dbReference type="EnsemblPlants" id="KEH27813"/>
    </source>
</evidence>
<protein>
    <submittedName>
        <fullName evidence="2 3">Uncharacterized protein</fullName>
    </submittedName>
</protein>
<dbReference type="HOGENOM" id="CLU_1542361_0_0_1"/>
<feature type="compositionally biased region" description="Basic and acidic residues" evidence="1">
    <location>
        <begin position="138"/>
        <end position="149"/>
    </location>
</feature>
<evidence type="ECO:0000256" key="1">
    <source>
        <dbReference type="SAM" id="MobiDB-lite"/>
    </source>
</evidence>
<evidence type="ECO:0000313" key="4">
    <source>
        <dbReference type="Proteomes" id="UP000002051"/>
    </source>
</evidence>
<reference evidence="3" key="3">
    <citation type="submission" date="2015-04" db="UniProtKB">
        <authorList>
            <consortium name="EnsemblPlants"/>
        </authorList>
    </citation>
    <scope>IDENTIFICATION</scope>
    <source>
        <strain evidence="3">cv. Jemalong A17</strain>
    </source>
</reference>
<name>A0A072UFC3_MEDTR</name>
<dbReference type="EnsemblPlants" id="KEH27813">
    <property type="protein sequence ID" value="KEH27813"/>
    <property type="gene ID" value="MTR_5g039695"/>
</dbReference>
<sequence length="174" mass="19962">MVLEEGHHWKIGDGSSINIWTDHWLSEYKILDWYISKYTFGGSDVSAILKITLLRLNKPDERIWIFDGRGTNAVKNAYIVCAEHLVSHHMIDSHMSINFQTLNGMKPHDKVFALMATYTHLLHDLSSSSTTPSVRSTPNKDDGQQEKPDCQVKRCQQQPHLIIDVLHVVRKDDI</sequence>
<dbReference type="AlphaFoldDB" id="A0A072UFC3"/>
<dbReference type="Proteomes" id="UP000002051">
    <property type="component" value="Chromosome 5"/>
</dbReference>
<proteinExistence type="predicted"/>
<keyword evidence="4" id="KW-1185">Reference proteome</keyword>
<reference evidence="2 4" key="2">
    <citation type="journal article" date="2014" name="BMC Genomics">
        <title>An improved genome release (version Mt4.0) for the model legume Medicago truncatula.</title>
        <authorList>
            <person name="Tang H."/>
            <person name="Krishnakumar V."/>
            <person name="Bidwell S."/>
            <person name="Rosen B."/>
            <person name="Chan A."/>
            <person name="Zhou S."/>
            <person name="Gentzbittel L."/>
            <person name="Childs K.L."/>
            <person name="Yandell M."/>
            <person name="Gundlach H."/>
            <person name="Mayer K.F."/>
            <person name="Schwartz D.C."/>
            <person name="Town C.D."/>
        </authorList>
    </citation>
    <scope>GENOME REANNOTATION</scope>
    <source>
        <strain evidence="2">A17</strain>
        <strain evidence="3 4">cv. Jemalong A17</strain>
    </source>
</reference>
<evidence type="ECO:0000313" key="2">
    <source>
        <dbReference type="EMBL" id="KEH27813.1"/>
    </source>
</evidence>
<dbReference type="EMBL" id="CM001221">
    <property type="protein sequence ID" value="KEH27813.1"/>
    <property type="molecule type" value="Genomic_DNA"/>
</dbReference>
<feature type="region of interest" description="Disordered" evidence="1">
    <location>
        <begin position="126"/>
        <end position="149"/>
    </location>
</feature>
<organism evidence="2 4">
    <name type="scientific">Medicago truncatula</name>
    <name type="common">Barrel medic</name>
    <name type="synonym">Medicago tribuloides</name>
    <dbReference type="NCBI Taxonomy" id="3880"/>
    <lineage>
        <taxon>Eukaryota</taxon>
        <taxon>Viridiplantae</taxon>
        <taxon>Streptophyta</taxon>
        <taxon>Embryophyta</taxon>
        <taxon>Tracheophyta</taxon>
        <taxon>Spermatophyta</taxon>
        <taxon>Magnoliopsida</taxon>
        <taxon>eudicotyledons</taxon>
        <taxon>Gunneridae</taxon>
        <taxon>Pentapetalae</taxon>
        <taxon>rosids</taxon>
        <taxon>fabids</taxon>
        <taxon>Fabales</taxon>
        <taxon>Fabaceae</taxon>
        <taxon>Papilionoideae</taxon>
        <taxon>50 kb inversion clade</taxon>
        <taxon>NPAAA clade</taxon>
        <taxon>Hologalegina</taxon>
        <taxon>IRL clade</taxon>
        <taxon>Trifolieae</taxon>
        <taxon>Medicago</taxon>
    </lineage>
</organism>